<protein>
    <submittedName>
        <fullName evidence="1">Uncharacterized protein</fullName>
    </submittedName>
</protein>
<proteinExistence type="predicted"/>
<keyword evidence="2" id="KW-1185">Reference proteome</keyword>
<dbReference type="EMBL" id="AP022569">
    <property type="protein sequence ID" value="BBX46907.1"/>
    <property type="molecule type" value="Genomic_DNA"/>
</dbReference>
<dbReference type="KEGG" id="mcoo:MCOO_29220"/>
<dbReference type="RefSeq" id="WP_163776989.1">
    <property type="nucleotide sequence ID" value="NZ_AP022569.1"/>
</dbReference>
<accession>A0A7I7KYJ1</accession>
<organism evidence="1 2">
    <name type="scientific">Mycobacterium cookii</name>
    <dbReference type="NCBI Taxonomy" id="1775"/>
    <lineage>
        <taxon>Bacteria</taxon>
        <taxon>Bacillati</taxon>
        <taxon>Actinomycetota</taxon>
        <taxon>Actinomycetes</taxon>
        <taxon>Mycobacteriales</taxon>
        <taxon>Mycobacteriaceae</taxon>
        <taxon>Mycobacterium</taxon>
    </lineage>
</organism>
<sequence>MPYDQVVAQLNTDFNPLTAFIALEGPLGADIQNLLEVTGIQQDLLDPVLGLVGTLGGLVTS</sequence>
<evidence type="ECO:0000313" key="1">
    <source>
        <dbReference type="EMBL" id="BBX46907.1"/>
    </source>
</evidence>
<dbReference type="Proteomes" id="UP000465866">
    <property type="component" value="Chromosome"/>
</dbReference>
<dbReference type="AlphaFoldDB" id="A0A7I7KYJ1"/>
<gene>
    <name evidence="1" type="ORF">MCOO_29220</name>
</gene>
<reference evidence="1 2" key="1">
    <citation type="journal article" date="2019" name="Emerg. Microbes Infect.">
        <title>Comprehensive subspecies identification of 175 nontuberculous mycobacteria species based on 7547 genomic profiles.</title>
        <authorList>
            <person name="Matsumoto Y."/>
            <person name="Kinjo T."/>
            <person name="Motooka D."/>
            <person name="Nabeya D."/>
            <person name="Jung N."/>
            <person name="Uechi K."/>
            <person name="Horii T."/>
            <person name="Iida T."/>
            <person name="Fujita J."/>
            <person name="Nakamura S."/>
        </authorList>
    </citation>
    <scope>NUCLEOTIDE SEQUENCE [LARGE SCALE GENOMIC DNA]</scope>
    <source>
        <strain evidence="1 2">JCM 12404</strain>
    </source>
</reference>
<evidence type="ECO:0000313" key="2">
    <source>
        <dbReference type="Proteomes" id="UP000465866"/>
    </source>
</evidence>
<name>A0A7I7KYJ1_9MYCO</name>